<feature type="non-terminal residue" evidence="1">
    <location>
        <position position="159"/>
    </location>
</feature>
<dbReference type="Gene3D" id="3.40.50.1000">
    <property type="entry name" value="HAD superfamily/HAD-like"/>
    <property type="match status" value="1"/>
</dbReference>
<comment type="caution">
    <text evidence="1">The sequence shown here is derived from an EMBL/GenBank/DDBJ whole genome shotgun (WGS) entry which is preliminary data.</text>
</comment>
<dbReference type="InterPro" id="IPR041492">
    <property type="entry name" value="HAD_2"/>
</dbReference>
<sequence>MRLDNWIDKNKKLFIFDMDGTLLDSMEFWQNLGRQYLESKGKTPENNLEKIIESMTLKESASYFKTKYNLEEDVETIIKQVLDFIEDKYLNEIPLKKGVKDFLIKAHSEGYKMCILTTSEKSQAIGALKRTGVLDLFDAVYTDRDFDLSKKNPQIYIKT</sequence>
<dbReference type="PANTHER" id="PTHR43434">
    <property type="entry name" value="PHOSPHOGLYCOLATE PHOSPHATASE"/>
    <property type="match status" value="1"/>
</dbReference>
<dbReference type="GO" id="GO:0008967">
    <property type="term" value="F:phosphoglycolate phosphatase activity"/>
    <property type="evidence" value="ECO:0007669"/>
    <property type="project" value="TreeGrafter"/>
</dbReference>
<dbReference type="Pfam" id="PF13419">
    <property type="entry name" value="HAD_2"/>
    <property type="match status" value="1"/>
</dbReference>
<accession>W1WRN9</accession>
<dbReference type="SFLD" id="SFLDG01129">
    <property type="entry name" value="C1.5:_HAD__Beta-PGM__Phosphata"/>
    <property type="match status" value="1"/>
</dbReference>
<dbReference type="SFLD" id="SFLDS00003">
    <property type="entry name" value="Haloacid_Dehalogenase"/>
    <property type="match status" value="1"/>
</dbReference>
<dbReference type="InterPro" id="IPR023198">
    <property type="entry name" value="PGP-like_dom2"/>
</dbReference>
<dbReference type="AlphaFoldDB" id="W1WRN9"/>
<dbReference type="SUPFAM" id="SSF56784">
    <property type="entry name" value="HAD-like"/>
    <property type="match status" value="1"/>
</dbReference>
<dbReference type="InterPro" id="IPR036412">
    <property type="entry name" value="HAD-like_sf"/>
</dbReference>
<reference evidence="1" key="1">
    <citation type="submission" date="2013-12" db="EMBL/GenBank/DDBJ databases">
        <title>A Varibaculum cambriense genome reconstructed from a premature infant gut community with otherwise low bacterial novelty that shifts toward anaerobic metabolism during the third week of life.</title>
        <authorList>
            <person name="Brown C.T."/>
            <person name="Sharon I."/>
            <person name="Thomas B.C."/>
            <person name="Castelle C.J."/>
            <person name="Morowitz M.J."/>
            <person name="Banfield J.F."/>
        </authorList>
    </citation>
    <scope>NUCLEOTIDE SEQUENCE</scope>
</reference>
<dbReference type="InterPro" id="IPR050155">
    <property type="entry name" value="HAD-like_hydrolase_sf"/>
</dbReference>
<dbReference type="InterPro" id="IPR023214">
    <property type="entry name" value="HAD_sf"/>
</dbReference>
<dbReference type="Gene3D" id="1.10.150.240">
    <property type="entry name" value="Putative phosphatase, domain 2"/>
    <property type="match status" value="1"/>
</dbReference>
<gene>
    <name evidence="1" type="ORF">Q604_UNBC18375G0002</name>
</gene>
<proteinExistence type="predicted"/>
<protein>
    <submittedName>
        <fullName evidence="1">Uncharacterized protein</fullName>
    </submittedName>
</protein>
<dbReference type="PANTHER" id="PTHR43434:SF1">
    <property type="entry name" value="PHOSPHOGLYCOLATE PHOSPHATASE"/>
    <property type="match status" value="1"/>
</dbReference>
<dbReference type="GO" id="GO:0006281">
    <property type="term" value="P:DNA repair"/>
    <property type="evidence" value="ECO:0007669"/>
    <property type="project" value="TreeGrafter"/>
</dbReference>
<evidence type="ECO:0000313" key="1">
    <source>
        <dbReference type="EMBL" id="ETJ20847.1"/>
    </source>
</evidence>
<dbReference type="EMBL" id="AZMM01018375">
    <property type="protein sequence ID" value="ETJ20847.1"/>
    <property type="molecule type" value="Genomic_DNA"/>
</dbReference>
<organism evidence="1">
    <name type="scientific">human gut metagenome</name>
    <dbReference type="NCBI Taxonomy" id="408170"/>
    <lineage>
        <taxon>unclassified sequences</taxon>
        <taxon>metagenomes</taxon>
        <taxon>organismal metagenomes</taxon>
    </lineage>
</organism>
<name>W1WRN9_9ZZZZ</name>